<reference evidence="2" key="3">
    <citation type="submission" date="2021-06" db="EMBL/GenBank/DDBJ databases">
        <title>Genomic Description and Analysis of Intracellular Bacteria, Candidatus Berkiella cookevillensis and Candidatus Berkiella aquae.</title>
        <authorList>
            <person name="Kidane D.T."/>
            <person name="Mehari Y.T."/>
            <person name="Rice F.C."/>
            <person name="Arivett B.A."/>
            <person name="Farone A.L."/>
            <person name="Berk S.G."/>
            <person name="Farone M.B."/>
        </authorList>
    </citation>
    <scope>NUCLEOTIDE SEQUENCE</scope>
    <source>
        <strain evidence="2">HT99</strain>
    </source>
</reference>
<dbReference type="STRING" id="295108.HT99x_01989"/>
<sequence length="96" mass="11054">MLSLKFTGIDLIKSWLHRCRLRKNPSPTLHLLSHYEDKTNTMVIIKDKVGTIFKERLATIARSQQYIRQFSAQDAHLLGYLLGHQDALAVSAYKKT</sequence>
<evidence type="ECO:0000313" key="3">
    <source>
        <dbReference type="Proteomes" id="UP000051497"/>
    </source>
</evidence>
<evidence type="ECO:0000313" key="1">
    <source>
        <dbReference type="EMBL" id="KRG21069.1"/>
    </source>
</evidence>
<dbReference type="Proteomes" id="UP000051497">
    <property type="component" value="Unassembled WGS sequence"/>
</dbReference>
<dbReference type="RefSeq" id="WP_075066609.1">
    <property type="nucleotide sequence ID" value="NZ_LKAJ02000001.1"/>
</dbReference>
<name>A0A0Q9YK52_9GAMM</name>
<organism evidence="1">
    <name type="scientific">Candidatus Berkiella aquae</name>
    <dbReference type="NCBI Taxonomy" id="295108"/>
    <lineage>
        <taxon>Bacteria</taxon>
        <taxon>Pseudomonadati</taxon>
        <taxon>Pseudomonadota</taxon>
        <taxon>Gammaproteobacteria</taxon>
        <taxon>Candidatus Berkiellales</taxon>
        <taxon>Candidatus Berkiellaceae</taxon>
        <taxon>Candidatus Berkiella</taxon>
    </lineage>
</organism>
<reference evidence="1" key="1">
    <citation type="submission" date="2015-09" db="EMBL/GenBank/DDBJ databases">
        <title>Draft Genome Sequences of Two Novel Amoeba-resistant Intranuclear Bacteria, Candidatus Berkiella cookevillensis and Candidatus Berkiella aquae.</title>
        <authorList>
            <person name="Mehari Y.T."/>
            <person name="Arivett B.A."/>
            <person name="Farone A.L."/>
            <person name="Gunderson J.H."/>
            <person name="Farone M.B."/>
        </authorList>
    </citation>
    <scope>NUCLEOTIDE SEQUENCE [LARGE SCALE GENOMIC DNA]</scope>
    <source>
        <strain evidence="1">HT99</strain>
    </source>
</reference>
<protein>
    <submittedName>
        <fullName evidence="1">Uncharacterized protein</fullName>
    </submittedName>
</protein>
<reference evidence="2" key="2">
    <citation type="journal article" date="2016" name="Genome Announc.">
        <title>Draft Genome Sequences of Two Novel Amoeba-Resistant Intranuclear Bacteria, 'Candidatus Berkiella cookevillensis' and 'Candidatus Berkiella aquae'.</title>
        <authorList>
            <person name="Mehari Y.T."/>
            <person name="Arivett B.A."/>
            <person name="Farone A.L."/>
            <person name="Gunderson J.H."/>
            <person name="Farone M.B."/>
        </authorList>
    </citation>
    <scope>NUCLEOTIDE SEQUENCE</scope>
    <source>
        <strain evidence="2">HT99</strain>
    </source>
</reference>
<evidence type="ECO:0000313" key="2">
    <source>
        <dbReference type="EMBL" id="MCS5709977.1"/>
    </source>
</evidence>
<proteinExistence type="predicted"/>
<keyword evidence="3" id="KW-1185">Reference proteome</keyword>
<comment type="caution">
    <text evidence="1">The sequence shown here is derived from an EMBL/GenBank/DDBJ whole genome shotgun (WGS) entry which is preliminary data.</text>
</comment>
<dbReference type="EMBL" id="LKAJ02000001">
    <property type="protein sequence ID" value="MCS5709977.1"/>
    <property type="molecule type" value="Genomic_DNA"/>
</dbReference>
<accession>A0A0Q9YK52</accession>
<dbReference type="AlphaFoldDB" id="A0A0Q9YK52"/>
<gene>
    <name evidence="2" type="ORF">HT99x_000905</name>
    <name evidence="1" type="ORF">HT99x_01989</name>
</gene>
<dbReference type="EMBL" id="LKAJ01000007">
    <property type="protein sequence ID" value="KRG21069.1"/>
    <property type="molecule type" value="Genomic_DNA"/>
</dbReference>